<keyword evidence="2" id="KW-0813">Transport</keyword>
<dbReference type="Gene3D" id="1.20.120.350">
    <property type="entry name" value="Voltage-gated potassium channels. Chain C"/>
    <property type="match status" value="1"/>
</dbReference>
<keyword evidence="11" id="KW-0407">Ion channel</keyword>
<evidence type="ECO:0000256" key="8">
    <source>
        <dbReference type="ARBA" id="ARBA00022989"/>
    </source>
</evidence>
<dbReference type="GO" id="GO:0001508">
    <property type="term" value="P:action potential"/>
    <property type="evidence" value="ECO:0007669"/>
    <property type="project" value="TreeGrafter"/>
</dbReference>
<evidence type="ECO:0000313" key="15">
    <source>
        <dbReference type="EMBL" id="RFC54407.1"/>
    </source>
</evidence>
<dbReference type="AlphaFoldDB" id="A0A3E1EXZ5"/>
<keyword evidence="8 13" id="KW-1133">Transmembrane helix</keyword>
<evidence type="ECO:0000256" key="6">
    <source>
        <dbReference type="ARBA" id="ARBA00022882"/>
    </source>
</evidence>
<evidence type="ECO:0000256" key="2">
    <source>
        <dbReference type="ARBA" id="ARBA00022448"/>
    </source>
</evidence>
<reference evidence="15 16" key="1">
    <citation type="submission" date="2018-08" db="EMBL/GenBank/DDBJ databases">
        <title>The draft genome squence of Brumimicrobium sp. N62.</title>
        <authorList>
            <person name="Du Z.-J."/>
            <person name="Luo H.-R."/>
        </authorList>
    </citation>
    <scope>NUCLEOTIDE SEQUENCE [LARGE SCALE GENOMIC DNA]</scope>
    <source>
        <strain evidence="15 16">N62</strain>
    </source>
</reference>
<dbReference type="GO" id="GO:0008076">
    <property type="term" value="C:voltage-gated potassium channel complex"/>
    <property type="evidence" value="ECO:0007669"/>
    <property type="project" value="InterPro"/>
</dbReference>
<feature type="transmembrane region" description="Helical" evidence="13">
    <location>
        <begin position="80"/>
        <end position="97"/>
    </location>
</feature>
<evidence type="ECO:0000256" key="11">
    <source>
        <dbReference type="ARBA" id="ARBA00023303"/>
    </source>
</evidence>
<dbReference type="InterPro" id="IPR005821">
    <property type="entry name" value="Ion_trans_dom"/>
</dbReference>
<proteinExistence type="predicted"/>
<evidence type="ECO:0000256" key="3">
    <source>
        <dbReference type="ARBA" id="ARBA00022538"/>
    </source>
</evidence>
<dbReference type="PANTHER" id="PTHR11537">
    <property type="entry name" value="VOLTAGE-GATED POTASSIUM CHANNEL"/>
    <property type="match status" value="1"/>
</dbReference>
<evidence type="ECO:0000256" key="5">
    <source>
        <dbReference type="ARBA" id="ARBA00022826"/>
    </source>
</evidence>
<keyword evidence="3" id="KW-0633">Potassium transport</keyword>
<name>A0A3E1EXZ5_9FLAO</name>
<dbReference type="Proteomes" id="UP000257127">
    <property type="component" value="Unassembled WGS sequence"/>
</dbReference>
<dbReference type="PANTHER" id="PTHR11537:SF254">
    <property type="entry name" value="POTASSIUM VOLTAGE-GATED CHANNEL PROTEIN SHAB"/>
    <property type="match status" value="1"/>
</dbReference>
<dbReference type="PRINTS" id="PR00169">
    <property type="entry name" value="KCHANNEL"/>
</dbReference>
<evidence type="ECO:0000256" key="12">
    <source>
        <dbReference type="SAM" id="MobiDB-lite"/>
    </source>
</evidence>
<evidence type="ECO:0000256" key="9">
    <source>
        <dbReference type="ARBA" id="ARBA00023065"/>
    </source>
</evidence>
<keyword evidence="7" id="KW-0630">Potassium</keyword>
<keyword evidence="9" id="KW-0406">Ion transport</keyword>
<evidence type="ECO:0000256" key="13">
    <source>
        <dbReference type="SAM" id="Phobius"/>
    </source>
</evidence>
<dbReference type="OrthoDB" id="9799090at2"/>
<dbReference type="GO" id="GO:0005249">
    <property type="term" value="F:voltage-gated potassium channel activity"/>
    <property type="evidence" value="ECO:0007669"/>
    <property type="project" value="InterPro"/>
</dbReference>
<keyword evidence="10 13" id="KW-0472">Membrane</keyword>
<keyword evidence="4 13" id="KW-0812">Transmembrane</keyword>
<feature type="transmembrane region" description="Helical" evidence="13">
    <location>
        <begin position="20"/>
        <end position="38"/>
    </location>
</feature>
<organism evidence="15 16">
    <name type="scientific">Brumimicrobium aurantiacum</name>
    <dbReference type="NCBI Taxonomy" id="1737063"/>
    <lineage>
        <taxon>Bacteria</taxon>
        <taxon>Pseudomonadati</taxon>
        <taxon>Bacteroidota</taxon>
        <taxon>Flavobacteriia</taxon>
        <taxon>Flavobacteriales</taxon>
        <taxon>Crocinitomicaceae</taxon>
        <taxon>Brumimicrobium</taxon>
    </lineage>
</organism>
<keyword evidence="6" id="KW-0851">Voltage-gated channel</keyword>
<evidence type="ECO:0000259" key="14">
    <source>
        <dbReference type="Pfam" id="PF00520"/>
    </source>
</evidence>
<dbReference type="InterPro" id="IPR027359">
    <property type="entry name" value="Volt_channel_dom_sf"/>
</dbReference>
<feature type="transmembrane region" description="Helical" evidence="13">
    <location>
        <begin position="174"/>
        <end position="196"/>
    </location>
</feature>
<dbReference type="EMBL" id="QURB01000004">
    <property type="protein sequence ID" value="RFC54407.1"/>
    <property type="molecule type" value="Genomic_DNA"/>
</dbReference>
<gene>
    <name evidence="15" type="ORF">DXU93_08245</name>
</gene>
<dbReference type="Gene3D" id="1.10.287.70">
    <property type="match status" value="1"/>
</dbReference>
<protein>
    <submittedName>
        <fullName evidence="15">Ion transporter</fullName>
    </submittedName>
</protein>
<evidence type="ECO:0000256" key="7">
    <source>
        <dbReference type="ARBA" id="ARBA00022958"/>
    </source>
</evidence>
<evidence type="ECO:0000256" key="10">
    <source>
        <dbReference type="ARBA" id="ARBA00023136"/>
    </source>
</evidence>
<feature type="transmembrane region" description="Helical" evidence="13">
    <location>
        <begin position="141"/>
        <end position="162"/>
    </location>
</feature>
<evidence type="ECO:0000256" key="1">
    <source>
        <dbReference type="ARBA" id="ARBA00004141"/>
    </source>
</evidence>
<feature type="transmembrane region" description="Helical" evidence="13">
    <location>
        <begin position="50"/>
        <end position="68"/>
    </location>
</feature>
<feature type="region of interest" description="Disordered" evidence="12">
    <location>
        <begin position="239"/>
        <end position="262"/>
    </location>
</feature>
<keyword evidence="5" id="KW-0631">Potassium channel</keyword>
<sequence length="262" mass="30381">MRKELREIINDNTTKKGKIFDYTIQILIMISLSAYAIETLPDLSNQIYDTLFWIEIVCLIVFVIEYILRLYTAKHPLKYIFSFYGIIDFLAIIPFFFMSTTGFMSLRAFRIFRVFRAFKLIRYNKALNRFHLVAKLIREEVILFLIVTGIFLFLASAGIYYFENKAQPEEFKSIFHSAWWAVVTLTTVGYGDIYPITAGGKFFTFFILMMGVGIVTIPAGLVASALTKAREMEEEAFLKDTEEKSKMDEKNVLKKGKQDNKS</sequence>
<dbReference type="SUPFAM" id="SSF81324">
    <property type="entry name" value="Voltage-gated potassium channels"/>
    <property type="match status" value="1"/>
</dbReference>
<dbReference type="InterPro" id="IPR028325">
    <property type="entry name" value="VG_K_chnl"/>
</dbReference>
<dbReference type="RefSeq" id="WP_116880808.1">
    <property type="nucleotide sequence ID" value="NZ_QURB01000004.1"/>
</dbReference>
<comment type="caution">
    <text evidence="15">The sequence shown here is derived from an EMBL/GenBank/DDBJ whole genome shotgun (WGS) entry which is preliminary data.</text>
</comment>
<comment type="subcellular location">
    <subcellularLocation>
        <location evidence="1">Membrane</location>
        <topology evidence="1">Multi-pass membrane protein</topology>
    </subcellularLocation>
</comment>
<keyword evidence="16" id="KW-1185">Reference proteome</keyword>
<evidence type="ECO:0000256" key="4">
    <source>
        <dbReference type="ARBA" id="ARBA00022692"/>
    </source>
</evidence>
<feature type="transmembrane region" description="Helical" evidence="13">
    <location>
        <begin position="202"/>
        <end position="223"/>
    </location>
</feature>
<accession>A0A3E1EXZ5</accession>
<feature type="domain" description="Ion transport" evidence="14">
    <location>
        <begin position="18"/>
        <end position="232"/>
    </location>
</feature>
<dbReference type="Pfam" id="PF00520">
    <property type="entry name" value="Ion_trans"/>
    <property type="match status" value="1"/>
</dbReference>
<evidence type="ECO:0000313" key="16">
    <source>
        <dbReference type="Proteomes" id="UP000257127"/>
    </source>
</evidence>